<gene>
    <name evidence="2" type="primary">VPS35</name>
    <name evidence="2" type="ORF">CM83_16076</name>
</gene>
<reference evidence="2" key="1">
    <citation type="journal article" date="2014" name="PLoS ONE">
        <title>Transcriptome-Based Identification of ABC Transporters in the Western Tarnished Plant Bug Lygus hesperus.</title>
        <authorList>
            <person name="Hull J.J."/>
            <person name="Chaney K."/>
            <person name="Geib S.M."/>
            <person name="Fabrick J.A."/>
            <person name="Brent C.S."/>
            <person name="Walsh D."/>
            <person name="Lavine L.C."/>
        </authorList>
    </citation>
    <scope>NUCLEOTIDE SEQUENCE</scope>
</reference>
<proteinExistence type="predicted"/>
<sequence>SSSSSSSRHSGSNTADSHGKRASRCVKNEASLFAKCHNKSLVDSVMLSTLHLRISVNRYIFFLAMQAANYDAVIIPPLDVMAIHMSQLTINPFKYRCDCEAICGRILNCNYRNFFVE</sequence>
<feature type="compositionally biased region" description="Low complexity" evidence="1">
    <location>
        <begin position="1"/>
        <end position="12"/>
    </location>
</feature>
<accession>A0A0A9Z635</accession>
<organism evidence="2">
    <name type="scientific">Lygus hesperus</name>
    <name type="common">Western plant bug</name>
    <dbReference type="NCBI Taxonomy" id="30085"/>
    <lineage>
        <taxon>Eukaryota</taxon>
        <taxon>Metazoa</taxon>
        <taxon>Ecdysozoa</taxon>
        <taxon>Arthropoda</taxon>
        <taxon>Hexapoda</taxon>
        <taxon>Insecta</taxon>
        <taxon>Pterygota</taxon>
        <taxon>Neoptera</taxon>
        <taxon>Paraneoptera</taxon>
        <taxon>Hemiptera</taxon>
        <taxon>Heteroptera</taxon>
        <taxon>Panheteroptera</taxon>
        <taxon>Cimicomorpha</taxon>
        <taxon>Miridae</taxon>
        <taxon>Mirini</taxon>
        <taxon>Lygus</taxon>
    </lineage>
</organism>
<reference evidence="2" key="2">
    <citation type="submission" date="2014-07" db="EMBL/GenBank/DDBJ databases">
        <authorList>
            <person name="Hull J."/>
        </authorList>
    </citation>
    <scope>NUCLEOTIDE SEQUENCE</scope>
</reference>
<protein>
    <submittedName>
        <fullName evidence="2">Vacuolar protein sorting-associated protein 35</fullName>
    </submittedName>
</protein>
<name>A0A0A9Z635_LYGHE</name>
<evidence type="ECO:0000313" key="2">
    <source>
        <dbReference type="EMBL" id="JAG40692.1"/>
    </source>
</evidence>
<feature type="non-terminal residue" evidence="2">
    <location>
        <position position="1"/>
    </location>
</feature>
<feature type="region of interest" description="Disordered" evidence="1">
    <location>
        <begin position="1"/>
        <end position="22"/>
    </location>
</feature>
<dbReference type="EMBL" id="GBHO01002912">
    <property type="protein sequence ID" value="JAG40692.1"/>
    <property type="molecule type" value="Transcribed_RNA"/>
</dbReference>
<dbReference type="AlphaFoldDB" id="A0A0A9Z635"/>
<evidence type="ECO:0000256" key="1">
    <source>
        <dbReference type="SAM" id="MobiDB-lite"/>
    </source>
</evidence>